<reference evidence="2" key="1">
    <citation type="submission" date="2018-05" db="EMBL/GenBank/DDBJ databases">
        <authorList>
            <person name="Lanie J.A."/>
            <person name="Ng W.-L."/>
            <person name="Kazmierczak K.M."/>
            <person name="Andrzejewski T.M."/>
            <person name="Davidsen T.M."/>
            <person name="Wayne K.J."/>
            <person name="Tettelin H."/>
            <person name="Glass J.I."/>
            <person name="Rusch D."/>
            <person name="Podicherti R."/>
            <person name="Tsui H.-C.T."/>
            <person name="Winkler M.E."/>
        </authorList>
    </citation>
    <scope>NUCLEOTIDE SEQUENCE</scope>
</reference>
<proteinExistence type="predicted"/>
<gene>
    <name evidence="2" type="ORF">METZ01_LOCUS26495</name>
</gene>
<keyword evidence="1" id="KW-0472">Membrane</keyword>
<protein>
    <submittedName>
        <fullName evidence="2">Uncharacterized protein</fullName>
    </submittedName>
</protein>
<accession>A0A381Q2S2</accession>
<dbReference type="EMBL" id="UINC01001184">
    <property type="protein sequence ID" value="SUZ73641.1"/>
    <property type="molecule type" value="Genomic_DNA"/>
</dbReference>
<evidence type="ECO:0000256" key="1">
    <source>
        <dbReference type="SAM" id="Phobius"/>
    </source>
</evidence>
<evidence type="ECO:0000313" key="2">
    <source>
        <dbReference type="EMBL" id="SUZ73641.1"/>
    </source>
</evidence>
<name>A0A381Q2S2_9ZZZZ</name>
<keyword evidence="1" id="KW-0812">Transmembrane</keyword>
<dbReference type="AlphaFoldDB" id="A0A381Q2S2"/>
<keyword evidence="1" id="KW-1133">Transmembrane helix</keyword>
<sequence>MVEIFSSIESYLNSILYPLNWVMFILIIGGGLYLTIQSKAKPLLKINKAFRLLLSKDQSQKGISSYSIKS</sequence>
<organism evidence="2">
    <name type="scientific">marine metagenome</name>
    <dbReference type="NCBI Taxonomy" id="408172"/>
    <lineage>
        <taxon>unclassified sequences</taxon>
        <taxon>metagenomes</taxon>
        <taxon>ecological metagenomes</taxon>
    </lineage>
</organism>
<feature type="transmembrane region" description="Helical" evidence="1">
    <location>
        <begin position="15"/>
        <end position="36"/>
    </location>
</feature>